<keyword evidence="3 7" id="KW-1133">Transmembrane helix</keyword>
<evidence type="ECO:0000256" key="2">
    <source>
        <dbReference type="ARBA" id="ARBA00022692"/>
    </source>
</evidence>
<comment type="subcellular location">
    <subcellularLocation>
        <location evidence="1">Membrane</location>
        <topology evidence="1">Multi-pass membrane protein</topology>
    </subcellularLocation>
</comment>
<dbReference type="PANTHER" id="PTHR33048">
    <property type="entry name" value="PTH11-LIKE INTEGRAL MEMBRANE PROTEIN (AFU_ORTHOLOGUE AFUA_5G11245)"/>
    <property type="match status" value="1"/>
</dbReference>
<feature type="compositionally biased region" description="Basic residues" evidence="6">
    <location>
        <begin position="360"/>
        <end position="374"/>
    </location>
</feature>
<dbReference type="EMBL" id="ML976617">
    <property type="protein sequence ID" value="KAF1843358.1"/>
    <property type="molecule type" value="Genomic_DNA"/>
</dbReference>
<organism evidence="9 10">
    <name type="scientific">Cucurbitaria berberidis CBS 394.84</name>
    <dbReference type="NCBI Taxonomy" id="1168544"/>
    <lineage>
        <taxon>Eukaryota</taxon>
        <taxon>Fungi</taxon>
        <taxon>Dikarya</taxon>
        <taxon>Ascomycota</taxon>
        <taxon>Pezizomycotina</taxon>
        <taxon>Dothideomycetes</taxon>
        <taxon>Pleosporomycetidae</taxon>
        <taxon>Pleosporales</taxon>
        <taxon>Pleosporineae</taxon>
        <taxon>Cucurbitariaceae</taxon>
        <taxon>Cucurbitaria</taxon>
    </lineage>
</organism>
<evidence type="ECO:0000256" key="3">
    <source>
        <dbReference type="ARBA" id="ARBA00022989"/>
    </source>
</evidence>
<feature type="transmembrane region" description="Helical" evidence="7">
    <location>
        <begin position="145"/>
        <end position="168"/>
    </location>
</feature>
<dbReference type="InterPro" id="IPR052337">
    <property type="entry name" value="SAT4-like"/>
</dbReference>
<feature type="transmembrane region" description="Helical" evidence="7">
    <location>
        <begin position="195"/>
        <end position="215"/>
    </location>
</feature>
<keyword evidence="4 7" id="KW-0472">Membrane</keyword>
<name>A0A9P4GCH5_9PLEO</name>
<dbReference type="Pfam" id="PF20684">
    <property type="entry name" value="Fung_rhodopsin"/>
    <property type="match status" value="1"/>
</dbReference>
<accession>A0A9P4GCH5</accession>
<sequence>MSSDSLSNVTWDKTGPPPTMSRSHLERVNTAMLSLTSLFFVSRIIVRVTKRKPFELHDFFCCFSYICYVAMCVMYFKENGPLYRAESVQRGETAPYPEILHDAGMVYRWLTAGQLLFYSTLTLVKLSLLTLYRRLLSQTPHKFTVVWWGILAFCILSYIGSCMTTIFVCDDHKAKYNQGMCANPREQKRGQVSLWFAYAADVATDLAVMFLPFRMTWTLQMPKIEKLGVFVLFGSGWICILFATLRVVQVGVKDGVPKAPDPKWLQMWTVIETSMAVIIGCAPAFAAIIRSRFDTQNGSDDANGSAERSTDQIKMQSMGTDRANPSKRKDDLLWNEPHNGSEEALAYDGGPLTGTTMKQQKIRLGRRPIKKPSA</sequence>
<dbReference type="RefSeq" id="XP_040785921.1">
    <property type="nucleotide sequence ID" value="XM_040926763.1"/>
</dbReference>
<dbReference type="AlphaFoldDB" id="A0A9P4GCH5"/>
<feature type="region of interest" description="Disordered" evidence="6">
    <location>
        <begin position="1"/>
        <end position="22"/>
    </location>
</feature>
<evidence type="ECO:0000256" key="4">
    <source>
        <dbReference type="ARBA" id="ARBA00023136"/>
    </source>
</evidence>
<evidence type="ECO:0000256" key="6">
    <source>
        <dbReference type="SAM" id="MobiDB-lite"/>
    </source>
</evidence>
<feature type="transmembrane region" description="Helical" evidence="7">
    <location>
        <begin position="58"/>
        <end position="76"/>
    </location>
</feature>
<evidence type="ECO:0000256" key="1">
    <source>
        <dbReference type="ARBA" id="ARBA00004141"/>
    </source>
</evidence>
<feature type="domain" description="Rhodopsin" evidence="8">
    <location>
        <begin position="43"/>
        <end position="290"/>
    </location>
</feature>
<keyword evidence="10" id="KW-1185">Reference proteome</keyword>
<protein>
    <recommendedName>
        <fullName evidence="8">Rhodopsin domain-containing protein</fullName>
    </recommendedName>
</protein>
<feature type="transmembrane region" description="Helical" evidence="7">
    <location>
        <begin position="115"/>
        <end position="133"/>
    </location>
</feature>
<evidence type="ECO:0000313" key="9">
    <source>
        <dbReference type="EMBL" id="KAF1843358.1"/>
    </source>
</evidence>
<reference evidence="9" key="1">
    <citation type="submission" date="2020-01" db="EMBL/GenBank/DDBJ databases">
        <authorList>
            <consortium name="DOE Joint Genome Institute"/>
            <person name="Haridas S."/>
            <person name="Albert R."/>
            <person name="Binder M."/>
            <person name="Bloem J."/>
            <person name="Labutti K."/>
            <person name="Salamov A."/>
            <person name="Andreopoulos B."/>
            <person name="Baker S.E."/>
            <person name="Barry K."/>
            <person name="Bills G."/>
            <person name="Bluhm B.H."/>
            <person name="Cannon C."/>
            <person name="Castanera R."/>
            <person name="Culley D.E."/>
            <person name="Daum C."/>
            <person name="Ezra D."/>
            <person name="Gonzalez J.B."/>
            <person name="Henrissat B."/>
            <person name="Kuo A."/>
            <person name="Liang C."/>
            <person name="Lipzen A."/>
            <person name="Lutzoni F."/>
            <person name="Magnuson J."/>
            <person name="Mondo S."/>
            <person name="Nolan M."/>
            <person name="Ohm R."/>
            <person name="Pangilinan J."/>
            <person name="Park H.-J."/>
            <person name="Ramirez L."/>
            <person name="Alfaro M."/>
            <person name="Sun H."/>
            <person name="Tritt A."/>
            <person name="Yoshinaga Y."/>
            <person name="Zwiers L.-H."/>
            <person name="Turgeon B.G."/>
            <person name="Goodwin S.B."/>
            <person name="Spatafora J.W."/>
            <person name="Crous P.W."/>
            <person name="Grigoriev I.V."/>
        </authorList>
    </citation>
    <scope>NUCLEOTIDE SEQUENCE</scope>
    <source>
        <strain evidence="9">CBS 394.84</strain>
    </source>
</reference>
<feature type="transmembrane region" description="Helical" evidence="7">
    <location>
        <begin position="227"/>
        <end position="248"/>
    </location>
</feature>
<dbReference type="OrthoDB" id="444631at2759"/>
<gene>
    <name evidence="9" type="ORF">K460DRAFT_143935</name>
</gene>
<dbReference type="PANTHER" id="PTHR33048:SF146">
    <property type="entry name" value="INTEGRAL MEMBRANE PROTEIN"/>
    <property type="match status" value="1"/>
</dbReference>
<feature type="region of interest" description="Disordered" evidence="6">
    <location>
        <begin position="296"/>
        <end position="374"/>
    </location>
</feature>
<keyword evidence="2 7" id="KW-0812">Transmembrane</keyword>
<comment type="caution">
    <text evidence="9">The sequence shown here is derived from an EMBL/GenBank/DDBJ whole genome shotgun (WGS) entry which is preliminary data.</text>
</comment>
<evidence type="ECO:0000313" key="10">
    <source>
        <dbReference type="Proteomes" id="UP000800039"/>
    </source>
</evidence>
<dbReference type="GeneID" id="63844015"/>
<evidence type="ECO:0000256" key="7">
    <source>
        <dbReference type="SAM" id="Phobius"/>
    </source>
</evidence>
<comment type="similarity">
    <text evidence="5">Belongs to the SAT4 family.</text>
</comment>
<evidence type="ECO:0000256" key="5">
    <source>
        <dbReference type="ARBA" id="ARBA00038359"/>
    </source>
</evidence>
<dbReference type="GO" id="GO:0016020">
    <property type="term" value="C:membrane"/>
    <property type="evidence" value="ECO:0007669"/>
    <property type="project" value="UniProtKB-SubCell"/>
</dbReference>
<feature type="transmembrane region" description="Helical" evidence="7">
    <location>
        <begin position="268"/>
        <end position="289"/>
    </location>
</feature>
<evidence type="ECO:0000259" key="8">
    <source>
        <dbReference type="Pfam" id="PF20684"/>
    </source>
</evidence>
<dbReference type="Proteomes" id="UP000800039">
    <property type="component" value="Unassembled WGS sequence"/>
</dbReference>
<feature type="compositionally biased region" description="Polar residues" evidence="6">
    <location>
        <begin position="1"/>
        <end position="11"/>
    </location>
</feature>
<dbReference type="InterPro" id="IPR049326">
    <property type="entry name" value="Rhodopsin_dom_fungi"/>
</dbReference>
<feature type="transmembrane region" description="Helical" evidence="7">
    <location>
        <begin position="28"/>
        <end position="46"/>
    </location>
</feature>
<proteinExistence type="inferred from homology"/>